<keyword evidence="3" id="KW-1185">Reference proteome</keyword>
<reference evidence="2" key="1">
    <citation type="journal article" date="2021" name="bioRxiv">
        <title>Whole Genome Assembly and Annotation of Northern Wild Rice, Zizania palustris L., Supports a Whole Genome Duplication in the Zizania Genus.</title>
        <authorList>
            <person name="Haas M."/>
            <person name="Kono T."/>
            <person name="Macchietto M."/>
            <person name="Millas R."/>
            <person name="McGilp L."/>
            <person name="Shao M."/>
            <person name="Duquette J."/>
            <person name="Hirsch C.N."/>
            <person name="Kimball J."/>
        </authorList>
    </citation>
    <scope>NUCLEOTIDE SEQUENCE</scope>
    <source>
        <tissue evidence="2">Fresh leaf tissue</tissue>
    </source>
</reference>
<dbReference type="AlphaFoldDB" id="A0A8J5SAV2"/>
<comment type="caution">
    <text evidence="2">The sequence shown here is derived from an EMBL/GenBank/DDBJ whole genome shotgun (WGS) entry which is preliminary data.</text>
</comment>
<evidence type="ECO:0000313" key="2">
    <source>
        <dbReference type="EMBL" id="KAG8052299.1"/>
    </source>
</evidence>
<evidence type="ECO:0000256" key="1">
    <source>
        <dbReference type="SAM" id="MobiDB-lite"/>
    </source>
</evidence>
<dbReference type="Proteomes" id="UP000729402">
    <property type="component" value="Unassembled WGS sequence"/>
</dbReference>
<sequence length="88" mass="9464">MPPTWGYERGRGGDADTQLREMVTPDATVGRGRGRRGRGRTSAGAEKREGATLDADEGKLRRGDAGRLRGEGHCRLGSANRDGRGRSK</sequence>
<dbReference type="EMBL" id="JAAALK010000288">
    <property type="protein sequence ID" value="KAG8052299.1"/>
    <property type="molecule type" value="Genomic_DNA"/>
</dbReference>
<feature type="compositionally biased region" description="Basic and acidic residues" evidence="1">
    <location>
        <begin position="45"/>
        <end position="74"/>
    </location>
</feature>
<protein>
    <submittedName>
        <fullName evidence="2">Uncharacterized protein</fullName>
    </submittedName>
</protein>
<organism evidence="2 3">
    <name type="scientific">Zizania palustris</name>
    <name type="common">Northern wild rice</name>
    <dbReference type="NCBI Taxonomy" id="103762"/>
    <lineage>
        <taxon>Eukaryota</taxon>
        <taxon>Viridiplantae</taxon>
        <taxon>Streptophyta</taxon>
        <taxon>Embryophyta</taxon>
        <taxon>Tracheophyta</taxon>
        <taxon>Spermatophyta</taxon>
        <taxon>Magnoliopsida</taxon>
        <taxon>Liliopsida</taxon>
        <taxon>Poales</taxon>
        <taxon>Poaceae</taxon>
        <taxon>BOP clade</taxon>
        <taxon>Oryzoideae</taxon>
        <taxon>Oryzeae</taxon>
        <taxon>Zizaniinae</taxon>
        <taxon>Zizania</taxon>
    </lineage>
</organism>
<accession>A0A8J5SAV2</accession>
<evidence type="ECO:0000313" key="3">
    <source>
        <dbReference type="Proteomes" id="UP000729402"/>
    </source>
</evidence>
<proteinExistence type="predicted"/>
<gene>
    <name evidence="2" type="ORF">GUJ93_ZPchr0001g33009</name>
</gene>
<reference evidence="2" key="2">
    <citation type="submission" date="2021-02" db="EMBL/GenBank/DDBJ databases">
        <authorList>
            <person name="Kimball J.A."/>
            <person name="Haas M.W."/>
            <person name="Macchietto M."/>
            <person name="Kono T."/>
            <person name="Duquette J."/>
            <person name="Shao M."/>
        </authorList>
    </citation>
    <scope>NUCLEOTIDE SEQUENCE</scope>
    <source>
        <tissue evidence="2">Fresh leaf tissue</tissue>
    </source>
</reference>
<name>A0A8J5SAV2_ZIZPA</name>
<feature type="region of interest" description="Disordered" evidence="1">
    <location>
        <begin position="1"/>
        <end position="88"/>
    </location>
</feature>
<feature type="compositionally biased region" description="Basic and acidic residues" evidence="1">
    <location>
        <begin position="8"/>
        <end position="19"/>
    </location>
</feature>